<reference evidence="1 2" key="1">
    <citation type="submission" date="2015-07" db="EMBL/GenBank/DDBJ databases">
        <title>The genome of Habropoda laboriosa.</title>
        <authorList>
            <person name="Pan H."/>
            <person name="Kapheim K."/>
        </authorList>
    </citation>
    <scope>NUCLEOTIDE SEQUENCE [LARGE SCALE GENOMIC DNA]</scope>
    <source>
        <strain evidence="1">0110345459</strain>
    </source>
</reference>
<dbReference type="Proteomes" id="UP000053825">
    <property type="component" value="Unassembled WGS sequence"/>
</dbReference>
<dbReference type="AlphaFoldDB" id="A0A0L7QP70"/>
<gene>
    <name evidence="1" type="ORF">WH47_08518</name>
</gene>
<accession>A0A0L7QP70</accession>
<sequence length="103" mass="11896">MHGLRRRNAPTSVDLERNDAPYVRPYVRLFELRDEGAVRNSTKRTRSPPFSFAPSLLLLLPRLSFLPLALSGVRQPCVQTVCARTYARGYVIRRRARGRRSDR</sequence>
<protein>
    <submittedName>
        <fullName evidence="1">Uncharacterized protein</fullName>
    </submittedName>
</protein>
<proteinExistence type="predicted"/>
<organism evidence="1 2">
    <name type="scientific">Habropoda laboriosa</name>
    <dbReference type="NCBI Taxonomy" id="597456"/>
    <lineage>
        <taxon>Eukaryota</taxon>
        <taxon>Metazoa</taxon>
        <taxon>Ecdysozoa</taxon>
        <taxon>Arthropoda</taxon>
        <taxon>Hexapoda</taxon>
        <taxon>Insecta</taxon>
        <taxon>Pterygota</taxon>
        <taxon>Neoptera</taxon>
        <taxon>Endopterygota</taxon>
        <taxon>Hymenoptera</taxon>
        <taxon>Apocrita</taxon>
        <taxon>Aculeata</taxon>
        <taxon>Apoidea</taxon>
        <taxon>Anthophila</taxon>
        <taxon>Apidae</taxon>
        <taxon>Habropoda</taxon>
    </lineage>
</organism>
<evidence type="ECO:0000313" key="2">
    <source>
        <dbReference type="Proteomes" id="UP000053825"/>
    </source>
</evidence>
<keyword evidence="2" id="KW-1185">Reference proteome</keyword>
<dbReference type="EMBL" id="KQ414824">
    <property type="protein sequence ID" value="KOC60427.1"/>
    <property type="molecule type" value="Genomic_DNA"/>
</dbReference>
<name>A0A0L7QP70_9HYME</name>
<evidence type="ECO:0000313" key="1">
    <source>
        <dbReference type="EMBL" id="KOC60427.1"/>
    </source>
</evidence>